<dbReference type="InterPro" id="IPR008271">
    <property type="entry name" value="Ser/Thr_kinase_AS"/>
</dbReference>
<dbReference type="InterPro" id="IPR051138">
    <property type="entry name" value="PIM_Ser/Thr_kinase"/>
</dbReference>
<gene>
    <name evidence="13" type="ORF">DPX16_18771</name>
</gene>
<dbReference type="InterPro" id="IPR017441">
    <property type="entry name" value="Protein_kinase_ATP_BS"/>
</dbReference>
<dbReference type="AlphaFoldDB" id="A0A3N0Y1X7"/>
<comment type="catalytic activity">
    <reaction evidence="8">
        <text>L-threonyl-[protein] + ATP = O-phospho-L-threonyl-[protein] + ADP + H(+)</text>
        <dbReference type="Rhea" id="RHEA:46608"/>
        <dbReference type="Rhea" id="RHEA-COMP:11060"/>
        <dbReference type="Rhea" id="RHEA-COMP:11605"/>
        <dbReference type="ChEBI" id="CHEBI:15378"/>
        <dbReference type="ChEBI" id="CHEBI:30013"/>
        <dbReference type="ChEBI" id="CHEBI:30616"/>
        <dbReference type="ChEBI" id="CHEBI:61977"/>
        <dbReference type="ChEBI" id="CHEBI:456216"/>
        <dbReference type="EC" id="2.7.11.1"/>
    </reaction>
</comment>
<evidence type="ECO:0000256" key="7">
    <source>
        <dbReference type="ARBA" id="ARBA00022840"/>
    </source>
</evidence>
<dbReference type="PANTHER" id="PTHR22984:SF11">
    <property type="entry name" value="AURORA KINASE-RELATED"/>
    <property type="match status" value="1"/>
</dbReference>
<dbReference type="PROSITE" id="PS00108">
    <property type="entry name" value="PROTEIN_KINASE_ST"/>
    <property type="match status" value="1"/>
</dbReference>
<evidence type="ECO:0000313" key="14">
    <source>
        <dbReference type="Proteomes" id="UP000281406"/>
    </source>
</evidence>
<evidence type="ECO:0000256" key="11">
    <source>
        <dbReference type="SAM" id="MobiDB-lite"/>
    </source>
</evidence>
<dbReference type="EC" id="2.7.11.1" evidence="2"/>
<evidence type="ECO:0000256" key="5">
    <source>
        <dbReference type="ARBA" id="ARBA00022741"/>
    </source>
</evidence>
<feature type="domain" description="Protein kinase" evidence="12">
    <location>
        <begin position="274"/>
        <end position="528"/>
    </location>
</feature>
<dbReference type="GO" id="GO:0005737">
    <property type="term" value="C:cytoplasm"/>
    <property type="evidence" value="ECO:0007669"/>
    <property type="project" value="TreeGrafter"/>
</dbReference>
<comment type="catalytic activity">
    <reaction evidence="9">
        <text>L-seryl-[protein] + ATP = O-phospho-L-seryl-[protein] + ADP + H(+)</text>
        <dbReference type="Rhea" id="RHEA:17989"/>
        <dbReference type="Rhea" id="RHEA-COMP:9863"/>
        <dbReference type="Rhea" id="RHEA-COMP:11604"/>
        <dbReference type="ChEBI" id="CHEBI:15378"/>
        <dbReference type="ChEBI" id="CHEBI:29999"/>
        <dbReference type="ChEBI" id="CHEBI:30616"/>
        <dbReference type="ChEBI" id="CHEBI:83421"/>
        <dbReference type="ChEBI" id="CHEBI:456216"/>
        <dbReference type="EC" id="2.7.11.1"/>
    </reaction>
</comment>
<keyword evidence="3" id="KW-0723">Serine/threonine-protein kinase</keyword>
<dbReference type="Gene3D" id="1.10.510.10">
    <property type="entry name" value="Transferase(Phosphotransferase) domain 1"/>
    <property type="match status" value="1"/>
</dbReference>
<organism evidence="13 14">
    <name type="scientific">Anabarilius grahami</name>
    <name type="common">Kanglang fish</name>
    <name type="synonym">Barilius grahami</name>
    <dbReference type="NCBI Taxonomy" id="495550"/>
    <lineage>
        <taxon>Eukaryota</taxon>
        <taxon>Metazoa</taxon>
        <taxon>Chordata</taxon>
        <taxon>Craniata</taxon>
        <taxon>Vertebrata</taxon>
        <taxon>Euteleostomi</taxon>
        <taxon>Actinopterygii</taxon>
        <taxon>Neopterygii</taxon>
        <taxon>Teleostei</taxon>
        <taxon>Ostariophysi</taxon>
        <taxon>Cypriniformes</taxon>
        <taxon>Xenocyprididae</taxon>
        <taxon>Xenocypridinae</taxon>
        <taxon>Xenocypridinae incertae sedis</taxon>
        <taxon>Anabarilius</taxon>
    </lineage>
</organism>
<dbReference type="SMART" id="SM00220">
    <property type="entry name" value="S_TKc"/>
    <property type="match status" value="1"/>
</dbReference>
<evidence type="ECO:0000313" key="13">
    <source>
        <dbReference type="EMBL" id="ROL23503.1"/>
    </source>
</evidence>
<evidence type="ECO:0000256" key="8">
    <source>
        <dbReference type="ARBA" id="ARBA00047899"/>
    </source>
</evidence>
<dbReference type="SUPFAM" id="SSF56112">
    <property type="entry name" value="Protein kinase-like (PK-like)"/>
    <property type="match status" value="1"/>
</dbReference>
<evidence type="ECO:0000256" key="2">
    <source>
        <dbReference type="ARBA" id="ARBA00012513"/>
    </source>
</evidence>
<accession>A0A3N0Y1X7</accession>
<dbReference type="GO" id="GO:0043066">
    <property type="term" value="P:negative regulation of apoptotic process"/>
    <property type="evidence" value="ECO:0007669"/>
    <property type="project" value="TreeGrafter"/>
</dbReference>
<keyword evidence="5 10" id="KW-0547">Nucleotide-binding</keyword>
<feature type="region of interest" description="Disordered" evidence="11">
    <location>
        <begin position="149"/>
        <end position="200"/>
    </location>
</feature>
<evidence type="ECO:0000259" key="12">
    <source>
        <dbReference type="PROSITE" id="PS50011"/>
    </source>
</evidence>
<dbReference type="GO" id="GO:0005524">
    <property type="term" value="F:ATP binding"/>
    <property type="evidence" value="ECO:0007669"/>
    <property type="project" value="UniProtKB-UniRule"/>
</dbReference>
<feature type="binding site" evidence="10">
    <location>
        <position position="303"/>
    </location>
    <ligand>
        <name>ATP</name>
        <dbReference type="ChEBI" id="CHEBI:30616"/>
    </ligand>
</feature>
<protein>
    <recommendedName>
        <fullName evidence="2">non-specific serine/threonine protein kinase</fullName>
        <ecNumber evidence="2">2.7.11.1</ecNumber>
    </recommendedName>
</protein>
<dbReference type="GO" id="GO:0004674">
    <property type="term" value="F:protein serine/threonine kinase activity"/>
    <property type="evidence" value="ECO:0007669"/>
    <property type="project" value="UniProtKB-KW"/>
</dbReference>
<name>A0A3N0Y1X7_ANAGA</name>
<dbReference type="GO" id="GO:0007346">
    <property type="term" value="P:regulation of mitotic cell cycle"/>
    <property type="evidence" value="ECO:0007669"/>
    <property type="project" value="TreeGrafter"/>
</dbReference>
<dbReference type="PROSITE" id="PS50011">
    <property type="entry name" value="PROTEIN_KINASE_DOM"/>
    <property type="match status" value="1"/>
</dbReference>
<evidence type="ECO:0000256" key="3">
    <source>
        <dbReference type="ARBA" id="ARBA00022527"/>
    </source>
</evidence>
<evidence type="ECO:0000256" key="10">
    <source>
        <dbReference type="PROSITE-ProRule" id="PRU10141"/>
    </source>
</evidence>
<dbReference type="OrthoDB" id="8596411at2759"/>
<feature type="region of interest" description="Disordered" evidence="11">
    <location>
        <begin position="214"/>
        <end position="250"/>
    </location>
</feature>
<comment type="similarity">
    <text evidence="1">Belongs to the protein kinase superfamily. CAMK Ser/Thr protein kinase family. PIM subfamily.</text>
</comment>
<dbReference type="EMBL" id="RJVU01053773">
    <property type="protein sequence ID" value="ROL23503.1"/>
    <property type="molecule type" value="Genomic_DNA"/>
</dbReference>
<dbReference type="Gene3D" id="3.30.200.20">
    <property type="entry name" value="Phosphorylase Kinase, domain 1"/>
    <property type="match status" value="1"/>
</dbReference>
<dbReference type="Proteomes" id="UP000281406">
    <property type="component" value="Unassembled WGS sequence"/>
</dbReference>
<dbReference type="InterPro" id="IPR000719">
    <property type="entry name" value="Prot_kinase_dom"/>
</dbReference>
<sequence>MINVNFEATEWLFFNLCATRIQLILSQVHPVSSQRAVMQIQMILRHLKVEKQTKMKKKGFCAFVRRTYRTVKRKITQHKKRNKVAPLCPQPDTDSADPQPDPAVHEITALQNPTDLQLDSSVLEITLLQNPTNVQPDPAVHEIMPLQDSTDVQPDPVAEPTALQDPNDLQLDPSVHEPTALQDPADPPEDQQLGSADLDQDPVASMITPVVGPCGLVPTGLQDPADPLPGPSGSEPRSPKFPGAASKRRRVRDQTWFRTASYPGPCILPFSELYEVGEEIGEGGFGTVCEGIPKFIREQVAIKFIPKSAADRYIAIPGCSKPLFAEVALNLLLNEPPISPYVVHMLDWFEEEDQYILILEYPQPCKDLLKFAVSNGLQMNESEARDLMYQAVLGTKHCFDRGVFHRDIKLNNFLINTMTNQVKMIDFGCGDLIKSGYLGEFEGGCHPPEYYVDLKYEAEPTTVWSLGVMMYRVMCKCQPFKSFGDMNYGILRFNSKISRACQDLISRCLTREPTERATIEEVLQHEWFQQGQMSRVAQESGSVS</sequence>
<dbReference type="PROSITE" id="PS00107">
    <property type="entry name" value="PROTEIN_KINASE_ATP"/>
    <property type="match status" value="1"/>
</dbReference>
<evidence type="ECO:0000256" key="6">
    <source>
        <dbReference type="ARBA" id="ARBA00022777"/>
    </source>
</evidence>
<keyword evidence="6 13" id="KW-0418">Kinase</keyword>
<evidence type="ECO:0000256" key="1">
    <source>
        <dbReference type="ARBA" id="ARBA00005505"/>
    </source>
</evidence>
<dbReference type="PANTHER" id="PTHR22984">
    <property type="entry name" value="SERINE/THREONINE-PROTEIN KINASE PIM"/>
    <property type="match status" value="1"/>
</dbReference>
<keyword evidence="7 10" id="KW-0067">ATP-binding</keyword>
<dbReference type="InterPro" id="IPR011009">
    <property type="entry name" value="Kinase-like_dom_sf"/>
</dbReference>
<comment type="caution">
    <text evidence="13">The sequence shown here is derived from an EMBL/GenBank/DDBJ whole genome shotgun (WGS) entry which is preliminary data.</text>
</comment>
<dbReference type="FunFam" id="3.30.200.20:FF:000458">
    <property type="entry name" value="Pim proto-oncogene, serine/threonine kinase,-related 196"/>
    <property type="match status" value="1"/>
</dbReference>
<keyword evidence="4" id="KW-0808">Transferase</keyword>
<dbReference type="Pfam" id="PF00069">
    <property type="entry name" value="Pkinase"/>
    <property type="match status" value="1"/>
</dbReference>
<evidence type="ECO:0000256" key="9">
    <source>
        <dbReference type="ARBA" id="ARBA00048679"/>
    </source>
</evidence>
<reference evidence="13 14" key="1">
    <citation type="submission" date="2018-10" db="EMBL/GenBank/DDBJ databases">
        <title>Genome assembly for a Yunnan-Guizhou Plateau 3E fish, Anabarilius grahami (Regan), and its evolutionary and genetic applications.</title>
        <authorList>
            <person name="Jiang W."/>
        </authorList>
    </citation>
    <scope>NUCLEOTIDE SEQUENCE [LARGE SCALE GENOMIC DNA]</scope>
    <source>
        <strain evidence="13">AG-KIZ</strain>
        <tissue evidence="13">Muscle</tissue>
    </source>
</reference>
<evidence type="ECO:0000256" key="4">
    <source>
        <dbReference type="ARBA" id="ARBA00022679"/>
    </source>
</evidence>
<proteinExistence type="inferred from homology"/>
<keyword evidence="14" id="KW-1185">Reference proteome</keyword>
<feature type="region of interest" description="Disordered" evidence="11">
    <location>
        <begin position="76"/>
        <end position="103"/>
    </location>
</feature>